<dbReference type="RefSeq" id="XP_001890085.1">
    <property type="nucleotide sequence ID" value="XM_001890050.1"/>
</dbReference>
<keyword evidence="2" id="KW-1185">Reference proteome</keyword>
<dbReference type="KEGG" id="lbc:LACBIDRAFT_316748"/>
<proteinExistence type="predicted"/>
<dbReference type="HOGENOM" id="CLU_2542970_0_0_1"/>
<protein>
    <submittedName>
        <fullName evidence="1">Predicted protein</fullName>
    </submittedName>
</protein>
<reference evidence="1 2" key="1">
    <citation type="journal article" date="2008" name="Nature">
        <title>The genome of Laccaria bicolor provides insights into mycorrhizal symbiosis.</title>
        <authorList>
            <person name="Martin F."/>
            <person name="Aerts A."/>
            <person name="Ahren D."/>
            <person name="Brun A."/>
            <person name="Danchin E.G.J."/>
            <person name="Duchaussoy F."/>
            <person name="Gibon J."/>
            <person name="Kohler A."/>
            <person name="Lindquist E."/>
            <person name="Pereda V."/>
            <person name="Salamov A."/>
            <person name="Shapiro H.J."/>
            <person name="Wuyts J."/>
            <person name="Blaudez D."/>
            <person name="Buee M."/>
            <person name="Brokstein P."/>
            <person name="Canbaeck B."/>
            <person name="Cohen D."/>
            <person name="Courty P.E."/>
            <person name="Coutinho P.M."/>
            <person name="Delaruelle C."/>
            <person name="Detter J.C."/>
            <person name="Deveau A."/>
            <person name="DiFazio S."/>
            <person name="Duplessis S."/>
            <person name="Fraissinet-Tachet L."/>
            <person name="Lucic E."/>
            <person name="Frey-Klett P."/>
            <person name="Fourrey C."/>
            <person name="Feussner I."/>
            <person name="Gay G."/>
            <person name="Grimwood J."/>
            <person name="Hoegger P.J."/>
            <person name="Jain P."/>
            <person name="Kilaru S."/>
            <person name="Labbe J."/>
            <person name="Lin Y.C."/>
            <person name="Legue V."/>
            <person name="Le Tacon F."/>
            <person name="Marmeisse R."/>
            <person name="Melayah D."/>
            <person name="Montanini B."/>
            <person name="Muratet M."/>
            <person name="Nehls U."/>
            <person name="Niculita-Hirzel H."/>
            <person name="Oudot-Le Secq M.P."/>
            <person name="Peter M."/>
            <person name="Quesneville H."/>
            <person name="Rajashekar B."/>
            <person name="Reich M."/>
            <person name="Rouhier N."/>
            <person name="Schmutz J."/>
            <person name="Yin T."/>
            <person name="Chalot M."/>
            <person name="Henrissat B."/>
            <person name="Kuees U."/>
            <person name="Lucas S."/>
            <person name="Van de Peer Y."/>
            <person name="Podila G.K."/>
            <person name="Polle A."/>
            <person name="Pukkila P.J."/>
            <person name="Richardson P.M."/>
            <person name="Rouze P."/>
            <person name="Sanders I.R."/>
            <person name="Stajich J.E."/>
            <person name="Tunlid A."/>
            <person name="Tuskan G."/>
            <person name="Grigoriev I.V."/>
        </authorList>
    </citation>
    <scope>NUCLEOTIDE SEQUENCE [LARGE SCALE GENOMIC DNA]</scope>
    <source>
        <strain evidence="2">S238N-H82 / ATCC MYA-4686</strain>
    </source>
</reference>
<dbReference type="InParanoid" id="B0E1J5"/>
<evidence type="ECO:0000313" key="2">
    <source>
        <dbReference type="Proteomes" id="UP000001194"/>
    </source>
</evidence>
<sequence>MCMRSTVALKSRSVLCNYAQLEAASASVSSRPSLSPGEMQHLNLGNVLEAGFPSDSLVKSNDLGGTGSITNSDELETIQLIFL</sequence>
<dbReference type="AlphaFoldDB" id="B0E1J5"/>
<gene>
    <name evidence="1" type="ORF">LACBIDRAFT_316748</name>
</gene>
<accession>B0E1J5</accession>
<dbReference type="GeneID" id="6085711"/>
<name>B0E1J5_LACBS</name>
<organism evidence="2">
    <name type="scientific">Laccaria bicolor (strain S238N-H82 / ATCC MYA-4686)</name>
    <name type="common">Bicoloured deceiver</name>
    <name type="synonym">Laccaria laccata var. bicolor</name>
    <dbReference type="NCBI Taxonomy" id="486041"/>
    <lineage>
        <taxon>Eukaryota</taxon>
        <taxon>Fungi</taxon>
        <taxon>Dikarya</taxon>
        <taxon>Basidiomycota</taxon>
        <taxon>Agaricomycotina</taxon>
        <taxon>Agaricomycetes</taxon>
        <taxon>Agaricomycetidae</taxon>
        <taxon>Agaricales</taxon>
        <taxon>Agaricineae</taxon>
        <taxon>Hydnangiaceae</taxon>
        <taxon>Laccaria</taxon>
    </lineage>
</organism>
<dbReference type="Proteomes" id="UP000001194">
    <property type="component" value="Unassembled WGS sequence"/>
</dbReference>
<evidence type="ECO:0000313" key="1">
    <source>
        <dbReference type="EMBL" id="EDQ99275.1"/>
    </source>
</evidence>
<dbReference type="EMBL" id="DS547168">
    <property type="protein sequence ID" value="EDQ99275.1"/>
    <property type="molecule type" value="Genomic_DNA"/>
</dbReference>